<dbReference type="Pfam" id="PF00664">
    <property type="entry name" value="ABC_membrane"/>
    <property type="match status" value="1"/>
</dbReference>
<dbReference type="InterPro" id="IPR011527">
    <property type="entry name" value="ABC1_TM_dom"/>
</dbReference>
<feature type="transmembrane region" description="Helical" evidence="7">
    <location>
        <begin position="258"/>
        <end position="278"/>
    </location>
</feature>
<dbReference type="STRING" id="1134406.ADN00_16310"/>
<keyword evidence="3" id="KW-0547">Nucleotide-binding</keyword>
<evidence type="ECO:0000256" key="6">
    <source>
        <dbReference type="ARBA" id="ARBA00023136"/>
    </source>
</evidence>
<reference evidence="10 11" key="1">
    <citation type="submission" date="2015-07" db="EMBL/GenBank/DDBJ databases">
        <title>Genome sequence of Ornatilinea apprima DSM 23815.</title>
        <authorList>
            <person name="Hemp J."/>
            <person name="Ward L.M."/>
            <person name="Pace L.A."/>
            <person name="Fischer W.W."/>
        </authorList>
    </citation>
    <scope>NUCLEOTIDE SEQUENCE [LARGE SCALE GENOMIC DNA]</scope>
    <source>
        <strain evidence="10 11">P3M-1</strain>
    </source>
</reference>
<dbReference type="OrthoDB" id="9806127at2"/>
<evidence type="ECO:0000259" key="8">
    <source>
        <dbReference type="PROSITE" id="PS50893"/>
    </source>
</evidence>
<dbReference type="GO" id="GO:0005886">
    <property type="term" value="C:plasma membrane"/>
    <property type="evidence" value="ECO:0007669"/>
    <property type="project" value="UniProtKB-SubCell"/>
</dbReference>
<organism evidence="10 11">
    <name type="scientific">Ornatilinea apprima</name>
    <dbReference type="NCBI Taxonomy" id="1134406"/>
    <lineage>
        <taxon>Bacteria</taxon>
        <taxon>Bacillati</taxon>
        <taxon>Chloroflexota</taxon>
        <taxon>Anaerolineae</taxon>
        <taxon>Anaerolineales</taxon>
        <taxon>Anaerolineaceae</taxon>
        <taxon>Ornatilinea</taxon>
    </lineage>
</organism>
<keyword evidence="5 7" id="KW-1133">Transmembrane helix</keyword>
<dbReference type="InterPro" id="IPR003439">
    <property type="entry name" value="ABC_transporter-like_ATP-bd"/>
</dbReference>
<evidence type="ECO:0000313" key="10">
    <source>
        <dbReference type="EMBL" id="KPL72045.1"/>
    </source>
</evidence>
<dbReference type="PATRIC" id="fig|1134406.4.peg.3700"/>
<dbReference type="PROSITE" id="PS50893">
    <property type="entry name" value="ABC_TRANSPORTER_2"/>
    <property type="match status" value="1"/>
</dbReference>
<dbReference type="InterPro" id="IPR027417">
    <property type="entry name" value="P-loop_NTPase"/>
</dbReference>
<keyword evidence="6 7" id="KW-0472">Membrane</keyword>
<dbReference type="SMART" id="SM00382">
    <property type="entry name" value="AAA"/>
    <property type="match status" value="1"/>
</dbReference>
<dbReference type="GO" id="GO:0016887">
    <property type="term" value="F:ATP hydrolysis activity"/>
    <property type="evidence" value="ECO:0007669"/>
    <property type="project" value="InterPro"/>
</dbReference>
<feature type="transmembrane region" description="Helical" evidence="7">
    <location>
        <begin position="145"/>
        <end position="164"/>
    </location>
</feature>
<dbReference type="PANTHER" id="PTHR43394">
    <property type="entry name" value="ATP-DEPENDENT PERMEASE MDL1, MITOCHONDRIAL"/>
    <property type="match status" value="1"/>
</dbReference>
<dbReference type="SUPFAM" id="SSF52540">
    <property type="entry name" value="P-loop containing nucleoside triphosphate hydrolases"/>
    <property type="match status" value="1"/>
</dbReference>
<dbReference type="InterPro" id="IPR017871">
    <property type="entry name" value="ABC_transporter-like_CS"/>
</dbReference>
<feature type="transmembrane region" description="Helical" evidence="7">
    <location>
        <begin position="170"/>
        <end position="187"/>
    </location>
</feature>
<dbReference type="Proteomes" id="UP000050417">
    <property type="component" value="Unassembled WGS sequence"/>
</dbReference>
<sequence>MSIPKRISDKKKTEFYSLWSLFEKDRWHILAAIGIFFIKHSPVWLMPLLTANVIDLVVTHQRISELWWNAVILALLLAQNIPMHVAYMKQLSIALRRMETRLRFALSNQFQKLSMGFYTRASAGILQNKVVRDVESIVEMVRQMFDGGLSAIFNLLGAVVITAIRVPKFLPFFLIMVPISAALISSMRKRLFAHNSRFRKEIEKMSARVNEMTHLLPITRAHGLETNELEFMESTLAKVKVAGLELDNTNAIFGSLSWVIYNIFNVICLISAVALSYYKIIPITAGDVVMLTGYFTSLTNAVMSLVNLIPNISKGFESIQSIEEILQSEELEKNDGKLKIEKVNGDFIFDRINFIYPEARFPAIRNFSLSVNAGESIALVGHSGAGKSTIINLIIGFIRPDNGRILIDGHDMNEIDLRTYRRFISVVPQESILFEDTIRENICYGIGAISEKDVETALRDANAWEFVQQLPEGIDTPIGEHGAKLSGGEKQRLSIARALIRNPKVLILDEATSALDIESEKLIQESLSRLMKDRTTFIVAHRLSTIQNADRIVVLDQGNIVEIGNHKELMAKKGVYFRLQSGNATSI</sequence>
<dbReference type="PROSITE" id="PS50929">
    <property type="entry name" value="ABC_TM1F"/>
    <property type="match status" value="1"/>
</dbReference>
<proteinExistence type="predicted"/>
<dbReference type="InterPro" id="IPR036640">
    <property type="entry name" value="ABC1_TM_sf"/>
</dbReference>
<protein>
    <submittedName>
        <fullName evidence="10">ABC transporter</fullName>
    </submittedName>
</protein>
<keyword evidence="11" id="KW-1185">Reference proteome</keyword>
<dbReference type="PANTHER" id="PTHR43394:SF1">
    <property type="entry name" value="ATP-BINDING CASSETTE SUB-FAMILY B MEMBER 10, MITOCHONDRIAL"/>
    <property type="match status" value="1"/>
</dbReference>
<dbReference type="GO" id="GO:0005524">
    <property type="term" value="F:ATP binding"/>
    <property type="evidence" value="ECO:0007669"/>
    <property type="project" value="UniProtKB-KW"/>
</dbReference>
<feature type="domain" description="ABC transporter" evidence="8">
    <location>
        <begin position="347"/>
        <end position="582"/>
    </location>
</feature>
<dbReference type="GO" id="GO:0015421">
    <property type="term" value="F:ABC-type oligopeptide transporter activity"/>
    <property type="evidence" value="ECO:0007669"/>
    <property type="project" value="TreeGrafter"/>
</dbReference>
<feature type="transmembrane region" description="Helical" evidence="7">
    <location>
        <begin position="27"/>
        <end position="46"/>
    </location>
</feature>
<gene>
    <name evidence="10" type="ORF">ADN00_16310</name>
</gene>
<evidence type="ECO:0000259" key="9">
    <source>
        <dbReference type="PROSITE" id="PS50929"/>
    </source>
</evidence>
<dbReference type="Gene3D" id="3.40.50.300">
    <property type="entry name" value="P-loop containing nucleotide triphosphate hydrolases"/>
    <property type="match status" value="1"/>
</dbReference>
<evidence type="ECO:0000313" key="11">
    <source>
        <dbReference type="Proteomes" id="UP000050417"/>
    </source>
</evidence>
<feature type="transmembrane region" description="Helical" evidence="7">
    <location>
        <begin position="66"/>
        <end position="88"/>
    </location>
</feature>
<dbReference type="Pfam" id="PF00005">
    <property type="entry name" value="ABC_tran"/>
    <property type="match status" value="1"/>
</dbReference>
<evidence type="ECO:0000256" key="5">
    <source>
        <dbReference type="ARBA" id="ARBA00022989"/>
    </source>
</evidence>
<evidence type="ECO:0000256" key="7">
    <source>
        <dbReference type="SAM" id="Phobius"/>
    </source>
</evidence>
<evidence type="ECO:0000256" key="3">
    <source>
        <dbReference type="ARBA" id="ARBA00022741"/>
    </source>
</evidence>
<evidence type="ECO:0000256" key="1">
    <source>
        <dbReference type="ARBA" id="ARBA00004651"/>
    </source>
</evidence>
<dbReference type="AlphaFoldDB" id="A0A0P6WPQ0"/>
<keyword evidence="4" id="KW-0067">ATP-binding</keyword>
<dbReference type="Gene3D" id="1.20.1560.10">
    <property type="entry name" value="ABC transporter type 1, transmembrane domain"/>
    <property type="match status" value="1"/>
</dbReference>
<dbReference type="FunFam" id="3.40.50.300:FF:000218">
    <property type="entry name" value="Multidrug ABC transporter ATP-binding protein"/>
    <property type="match status" value="1"/>
</dbReference>
<dbReference type="InterPro" id="IPR003593">
    <property type="entry name" value="AAA+_ATPase"/>
</dbReference>
<dbReference type="CDD" id="cd07346">
    <property type="entry name" value="ABC_6TM_exporters"/>
    <property type="match status" value="1"/>
</dbReference>
<evidence type="ECO:0000256" key="4">
    <source>
        <dbReference type="ARBA" id="ARBA00022840"/>
    </source>
</evidence>
<comment type="caution">
    <text evidence="10">The sequence shown here is derived from an EMBL/GenBank/DDBJ whole genome shotgun (WGS) entry which is preliminary data.</text>
</comment>
<dbReference type="EMBL" id="LGCL01000040">
    <property type="protein sequence ID" value="KPL72045.1"/>
    <property type="molecule type" value="Genomic_DNA"/>
</dbReference>
<feature type="transmembrane region" description="Helical" evidence="7">
    <location>
        <begin position="290"/>
        <end position="309"/>
    </location>
</feature>
<feature type="domain" description="ABC transmembrane type-1" evidence="9">
    <location>
        <begin position="45"/>
        <end position="314"/>
    </location>
</feature>
<evidence type="ECO:0000256" key="2">
    <source>
        <dbReference type="ARBA" id="ARBA00022692"/>
    </source>
</evidence>
<dbReference type="RefSeq" id="WP_075064104.1">
    <property type="nucleotide sequence ID" value="NZ_LGCL01000040.1"/>
</dbReference>
<accession>A0A0P6WPQ0</accession>
<dbReference type="InterPro" id="IPR039421">
    <property type="entry name" value="Type_1_exporter"/>
</dbReference>
<name>A0A0P6WPQ0_9CHLR</name>
<keyword evidence="2 7" id="KW-0812">Transmembrane</keyword>
<dbReference type="PROSITE" id="PS00211">
    <property type="entry name" value="ABC_TRANSPORTER_1"/>
    <property type="match status" value="1"/>
</dbReference>
<dbReference type="SUPFAM" id="SSF90123">
    <property type="entry name" value="ABC transporter transmembrane region"/>
    <property type="match status" value="1"/>
</dbReference>
<comment type="subcellular location">
    <subcellularLocation>
        <location evidence="1">Cell membrane</location>
        <topology evidence="1">Multi-pass membrane protein</topology>
    </subcellularLocation>
</comment>